<accession>A0ABR2VBA1</accession>
<comment type="caution">
    <text evidence="2">The sequence shown here is derived from an EMBL/GenBank/DDBJ whole genome shotgun (WGS) entry which is preliminary data.</text>
</comment>
<evidence type="ECO:0000313" key="2">
    <source>
        <dbReference type="EMBL" id="KAK9423806.1"/>
    </source>
</evidence>
<reference evidence="2 3" key="1">
    <citation type="journal article" date="2024" name="J. Plant Pathol.">
        <title>Sequence and assembly of the genome of Seiridium unicorne, isolate CBS 538.82, causal agent of cypress canker disease.</title>
        <authorList>
            <person name="Scali E."/>
            <person name="Rocca G.D."/>
            <person name="Danti R."/>
            <person name="Garbelotto M."/>
            <person name="Barberini S."/>
            <person name="Baroncelli R."/>
            <person name="Emiliani G."/>
        </authorList>
    </citation>
    <scope>NUCLEOTIDE SEQUENCE [LARGE SCALE GENOMIC DNA]</scope>
    <source>
        <strain evidence="2 3">BM-138-508</strain>
    </source>
</reference>
<dbReference type="EMBL" id="JARVKF010000057">
    <property type="protein sequence ID" value="KAK9423806.1"/>
    <property type="molecule type" value="Genomic_DNA"/>
</dbReference>
<name>A0ABR2VBA1_9PEZI</name>
<sequence>MPAQEHAHMSISDRSVNEDIQLGHDANTIDEPNGTIDKQNVSSDIADEVDPGITLKKNDKLGTQDQLHGNTKHGASLPQFDPSSTAAQSRVGWLFRESRVAAKDDSLVGGGNITEDGTDPPRTIYETQDASDRIQQSEKVVSCKGNEGKPYNAGYLDLDASHKAEIQLGNLYHVRREALSQRKLNESEREKVCHKCRKLLPIDRLHAYNYSSSGRILKTCSKCRNRKQPDPAVQRAGPKKCHVCQALLKEEDFMRAGELFMREDVHICELCAEEQLKALVDEFQDPAQGTAHVAIVYDCASCKSEKPEEEFLRDGVLWQACNKCIT</sequence>
<protein>
    <recommendedName>
        <fullName evidence="4">Stc1 domain-containing protein</fullName>
    </recommendedName>
</protein>
<evidence type="ECO:0000313" key="3">
    <source>
        <dbReference type="Proteomes" id="UP001408356"/>
    </source>
</evidence>
<dbReference type="Proteomes" id="UP001408356">
    <property type="component" value="Unassembled WGS sequence"/>
</dbReference>
<keyword evidence="3" id="KW-1185">Reference proteome</keyword>
<proteinExistence type="predicted"/>
<evidence type="ECO:0000256" key="1">
    <source>
        <dbReference type="SAM" id="MobiDB-lite"/>
    </source>
</evidence>
<feature type="region of interest" description="Disordered" evidence="1">
    <location>
        <begin position="25"/>
        <end position="84"/>
    </location>
</feature>
<evidence type="ECO:0008006" key="4">
    <source>
        <dbReference type="Google" id="ProtNLM"/>
    </source>
</evidence>
<gene>
    <name evidence="2" type="ORF">SUNI508_03822</name>
</gene>
<organism evidence="2 3">
    <name type="scientific">Seiridium unicorne</name>
    <dbReference type="NCBI Taxonomy" id="138068"/>
    <lineage>
        <taxon>Eukaryota</taxon>
        <taxon>Fungi</taxon>
        <taxon>Dikarya</taxon>
        <taxon>Ascomycota</taxon>
        <taxon>Pezizomycotina</taxon>
        <taxon>Sordariomycetes</taxon>
        <taxon>Xylariomycetidae</taxon>
        <taxon>Amphisphaeriales</taxon>
        <taxon>Sporocadaceae</taxon>
        <taxon>Seiridium</taxon>
    </lineage>
</organism>